<evidence type="ECO:0000313" key="3">
    <source>
        <dbReference type="Proteomes" id="UP000005870"/>
    </source>
</evidence>
<dbReference type="Proteomes" id="UP000005870">
    <property type="component" value="Chromosome"/>
</dbReference>
<protein>
    <recommendedName>
        <fullName evidence="1">Spore protein YkvP/CgeB glycosyl transferase-like domain-containing protein</fullName>
    </recommendedName>
</protein>
<reference evidence="2 3" key="1">
    <citation type="journal article" date="2012" name="J. Bacteriol.">
        <title>Complete Genome Sequence of the BTEX-Degrading Bacterium Pseudoxanthomonas spadix BD-a59.</title>
        <authorList>
            <person name="Lee S.H."/>
            <person name="Jin H.M."/>
            <person name="Lee H.J."/>
            <person name="Kim J.M."/>
            <person name="Jeon C.O."/>
        </authorList>
    </citation>
    <scope>NUCLEOTIDE SEQUENCE [LARGE SCALE GENOMIC DNA]</scope>
    <source>
        <strain evidence="2 3">BD-a59</strain>
    </source>
</reference>
<sequence length="415" mass="46635">MPGHGNREVRQEIPQLGEEMDMADRSVLLSSNYNAWPEPFNGQAYAFLNVIAQVEDADFLMPGPAPHSAGRGVNPSLGYLWHELSHRVMSQAWRRLGRPGLSNATPVTVTRDYDVFLFVCQFPLELTALRRMKNWRKRCGKAYAYLLEGWPERFPHQAQELRMLDAFDHVFVLNAESIPALRQYTSTPISFLPSACDTLLACPYPDTPARSIDVLSLGRRIPELHTKLAALAARDGNFFYVHDVLKAGAVVDWAEHRSQSAAMIKRAKYFIAYDFTVDTVGVFKGVRKNALATRYFEGTAGGAIVLGSRQQCPEFADHFDWPDAVIELPPGTPDLGAFFRDLGSQTERLERARATNVSQALLRHDWAHRWDQLLDTVGLPRSARLQQRIEQLASMAGMVEVAHGAPRVRRHDVTA</sequence>
<name>G7UUV2_PSEUP</name>
<dbReference type="eggNOG" id="COG4641">
    <property type="taxonomic scope" value="Bacteria"/>
</dbReference>
<gene>
    <name evidence="2" type="ordered locus">DSC_01890</name>
</gene>
<dbReference type="EMBL" id="CP003093">
    <property type="protein sequence ID" value="AER55031.1"/>
    <property type="molecule type" value="Genomic_DNA"/>
</dbReference>
<proteinExistence type="predicted"/>
<dbReference type="InterPro" id="IPR055259">
    <property type="entry name" value="YkvP/CgeB_Glyco_trans-like"/>
</dbReference>
<evidence type="ECO:0000313" key="2">
    <source>
        <dbReference type="EMBL" id="AER55031.1"/>
    </source>
</evidence>
<dbReference type="STRING" id="1045855.DSC_01890"/>
<dbReference type="KEGG" id="psd:DSC_01890"/>
<dbReference type="AlphaFoldDB" id="G7UUV2"/>
<dbReference type="HOGENOM" id="CLU_717027_0_0_6"/>
<evidence type="ECO:0000259" key="1">
    <source>
        <dbReference type="Pfam" id="PF13524"/>
    </source>
</evidence>
<organism evidence="2 3">
    <name type="scientific">Pseudoxanthomonas spadix (strain BD-a59)</name>
    <dbReference type="NCBI Taxonomy" id="1045855"/>
    <lineage>
        <taxon>Bacteria</taxon>
        <taxon>Pseudomonadati</taxon>
        <taxon>Pseudomonadota</taxon>
        <taxon>Gammaproteobacteria</taxon>
        <taxon>Lysobacterales</taxon>
        <taxon>Lysobacteraceae</taxon>
        <taxon>Pseudoxanthomonas</taxon>
    </lineage>
</organism>
<accession>G7UUV2</accession>
<dbReference type="Pfam" id="PF13524">
    <property type="entry name" value="Glyco_trans_1_2"/>
    <property type="match status" value="1"/>
</dbReference>
<feature type="domain" description="Spore protein YkvP/CgeB glycosyl transferase-like" evidence="1">
    <location>
        <begin position="248"/>
        <end position="375"/>
    </location>
</feature>
<dbReference type="RefSeq" id="WP_014159209.1">
    <property type="nucleotide sequence ID" value="NC_016147.2"/>
</dbReference>
<keyword evidence="3" id="KW-1185">Reference proteome</keyword>